<dbReference type="SMART" id="SM00829">
    <property type="entry name" value="PKS_ER"/>
    <property type="match status" value="1"/>
</dbReference>
<dbReference type="RefSeq" id="WP_394845806.1">
    <property type="nucleotide sequence ID" value="NZ_CP089982.1"/>
</dbReference>
<dbReference type="InterPro" id="IPR036291">
    <property type="entry name" value="NAD(P)-bd_dom_sf"/>
</dbReference>
<keyword evidence="3" id="KW-1185">Reference proteome</keyword>
<dbReference type="EMBL" id="CP089982">
    <property type="protein sequence ID" value="WXA95197.1"/>
    <property type="molecule type" value="Genomic_DNA"/>
</dbReference>
<evidence type="ECO:0000259" key="1">
    <source>
        <dbReference type="SMART" id="SM00829"/>
    </source>
</evidence>
<dbReference type="Proteomes" id="UP001379533">
    <property type="component" value="Chromosome"/>
</dbReference>
<dbReference type="InterPro" id="IPR020843">
    <property type="entry name" value="ER"/>
</dbReference>
<dbReference type="PANTHER" id="PTHR44013">
    <property type="entry name" value="ZINC-TYPE ALCOHOL DEHYDROGENASE-LIKE PROTEIN C16A3.02C"/>
    <property type="match status" value="1"/>
</dbReference>
<dbReference type="InterPro" id="IPR013154">
    <property type="entry name" value="ADH-like_N"/>
</dbReference>
<dbReference type="PANTHER" id="PTHR44013:SF1">
    <property type="entry name" value="ZINC-TYPE ALCOHOL DEHYDROGENASE-LIKE PROTEIN C16A3.02C"/>
    <property type="match status" value="1"/>
</dbReference>
<dbReference type="Gene3D" id="3.40.50.720">
    <property type="entry name" value="NAD(P)-binding Rossmann-like Domain"/>
    <property type="match status" value="1"/>
</dbReference>
<feature type="domain" description="Enoyl reductase (ER)" evidence="1">
    <location>
        <begin position="11"/>
        <end position="303"/>
    </location>
</feature>
<proteinExistence type="predicted"/>
<gene>
    <name evidence="2" type="ORF">LZC95_53350</name>
</gene>
<dbReference type="Gene3D" id="3.90.180.10">
    <property type="entry name" value="Medium-chain alcohol dehydrogenases, catalytic domain"/>
    <property type="match status" value="1"/>
</dbReference>
<evidence type="ECO:0000313" key="3">
    <source>
        <dbReference type="Proteomes" id="UP001379533"/>
    </source>
</evidence>
<dbReference type="Pfam" id="PF13602">
    <property type="entry name" value="ADH_zinc_N_2"/>
    <property type="match status" value="1"/>
</dbReference>
<accession>A0ABZ2KCL2</accession>
<sequence length="305" mass="31978">MKALRLHGYHGEQHISLDDVAAPTPGPDDVLVRVAAAAVNPLDAKLARGYFRDVFPLKLPYVVGTDLAGTVESVGARVTAFRPGDRVMARIEATMGGAFAECAVVPSWLVVPVPTQFGFEEAAAFGTIGGTAWQGLFEVAQINASTRLLVTGGAGGVGGMAVRLAASIGARVFATAHARGLEFAKRLGAERVFDAEGKLDLDDVDVVFDTAGGEGQHRLFDVIRDAGMLASIVQPPDGDMGRTRGIDARFVFHESNGSRFAVATNYCAAHQIKPSIDCVMPLEAGPEAIARVASGKARGKVVLQP</sequence>
<evidence type="ECO:0000313" key="2">
    <source>
        <dbReference type="EMBL" id="WXA95197.1"/>
    </source>
</evidence>
<protein>
    <submittedName>
        <fullName evidence="2">NADP-dependent oxidoreductase</fullName>
    </submittedName>
</protein>
<dbReference type="Pfam" id="PF08240">
    <property type="entry name" value="ADH_N"/>
    <property type="match status" value="1"/>
</dbReference>
<dbReference type="SUPFAM" id="SSF50129">
    <property type="entry name" value="GroES-like"/>
    <property type="match status" value="1"/>
</dbReference>
<dbReference type="InterPro" id="IPR052733">
    <property type="entry name" value="Chloroplast_QOR"/>
</dbReference>
<dbReference type="CDD" id="cd05289">
    <property type="entry name" value="MDR_like_2"/>
    <property type="match status" value="1"/>
</dbReference>
<organism evidence="2 3">
    <name type="scientific">Pendulispora brunnea</name>
    <dbReference type="NCBI Taxonomy" id="2905690"/>
    <lineage>
        <taxon>Bacteria</taxon>
        <taxon>Pseudomonadati</taxon>
        <taxon>Myxococcota</taxon>
        <taxon>Myxococcia</taxon>
        <taxon>Myxococcales</taxon>
        <taxon>Sorangiineae</taxon>
        <taxon>Pendulisporaceae</taxon>
        <taxon>Pendulispora</taxon>
    </lineage>
</organism>
<dbReference type="InterPro" id="IPR011032">
    <property type="entry name" value="GroES-like_sf"/>
</dbReference>
<name>A0ABZ2KCL2_9BACT</name>
<dbReference type="SUPFAM" id="SSF51735">
    <property type="entry name" value="NAD(P)-binding Rossmann-fold domains"/>
    <property type="match status" value="1"/>
</dbReference>
<reference evidence="2 3" key="1">
    <citation type="submission" date="2021-12" db="EMBL/GenBank/DDBJ databases">
        <title>Discovery of the Pendulisporaceae a myxobacterial family with distinct sporulation behavior and unique specialized metabolism.</title>
        <authorList>
            <person name="Garcia R."/>
            <person name="Popoff A."/>
            <person name="Bader C.D."/>
            <person name="Loehr J."/>
            <person name="Walesch S."/>
            <person name="Walt C."/>
            <person name="Boldt J."/>
            <person name="Bunk B."/>
            <person name="Haeckl F.J.F.P.J."/>
            <person name="Gunesch A.P."/>
            <person name="Birkelbach J."/>
            <person name="Nuebel U."/>
            <person name="Pietschmann T."/>
            <person name="Bach T."/>
            <person name="Mueller R."/>
        </authorList>
    </citation>
    <scope>NUCLEOTIDE SEQUENCE [LARGE SCALE GENOMIC DNA]</scope>
    <source>
        <strain evidence="2 3">MSr12523</strain>
    </source>
</reference>